<dbReference type="PANTHER" id="PTHR30294">
    <property type="entry name" value="MEMBRANE COMPONENT OF ABC TRANSPORTER YHHJ-RELATED"/>
    <property type="match status" value="1"/>
</dbReference>
<dbReference type="InterPro" id="IPR051449">
    <property type="entry name" value="ABC-2_transporter_component"/>
</dbReference>
<evidence type="ECO:0000256" key="3">
    <source>
        <dbReference type="ARBA" id="ARBA00022692"/>
    </source>
</evidence>
<protein>
    <submittedName>
        <fullName evidence="7">ABC-2 transporter permease</fullName>
    </submittedName>
</protein>
<evidence type="ECO:0000313" key="8">
    <source>
        <dbReference type="Proteomes" id="UP001198182"/>
    </source>
</evidence>
<dbReference type="EMBL" id="JAJEQR010000067">
    <property type="protein sequence ID" value="MCC2232433.1"/>
    <property type="molecule type" value="Genomic_DNA"/>
</dbReference>
<dbReference type="AlphaFoldDB" id="A0AAE3JGD3"/>
<gene>
    <name evidence="7" type="ORF">LKD81_15800</name>
</gene>
<evidence type="ECO:0000256" key="6">
    <source>
        <dbReference type="SAM" id="Phobius"/>
    </source>
</evidence>
<keyword evidence="3 6" id="KW-0812">Transmembrane</keyword>
<dbReference type="InterPro" id="IPR025699">
    <property type="entry name" value="ABC2_memb-like"/>
</dbReference>
<dbReference type="Proteomes" id="UP001198182">
    <property type="component" value="Unassembled WGS sequence"/>
</dbReference>
<keyword evidence="5 6" id="KW-0472">Membrane</keyword>
<feature type="transmembrane region" description="Helical" evidence="6">
    <location>
        <begin position="79"/>
        <end position="103"/>
    </location>
</feature>
<dbReference type="Pfam" id="PF13346">
    <property type="entry name" value="ABC2_membrane_5"/>
    <property type="match status" value="1"/>
</dbReference>
<reference evidence="7" key="1">
    <citation type="submission" date="2021-10" db="EMBL/GenBank/DDBJ databases">
        <title>Anaerobic single-cell dispensing facilitates the cultivation of human gut bacteria.</title>
        <authorList>
            <person name="Afrizal A."/>
        </authorList>
    </citation>
    <scope>NUCLEOTIDE SEQUENCE</scope>
    <source>
        <strain evidence="7">CLA-AA-H215</strain>
    </source>
</reference>
<keyword evidence="2" id="KW-1003">Cell membrane</keyword>
<evidence type="ECO:0000256" key="4">
    <source>
        <dbReference type="ARBA" id="ARBA00022989"/>
    </source>
</evidence>
<sequence length="235" mass="25630">MTAVFLRELSSYFISPVGYVYLAAFYLLAGYQFTVTLLGGSADLTSEFTFLYTVVLLLTPILTMRLMSEERKQKTDQILFSAPVTLTGIVAGKYFAAVAVYLMGVAVTLLHAAVLTPFADVSWAIVIGNVVGLALLGMAAIALCMFISAQTENQIIAAIGGFASILVVLSLNSIASVVSFAPLKQLLTSISFYSRYYDLTIGMINAADLFFFFSFAAVFFFLTTRVLEKRRWSGK</sequence>
<evidence type="ECO:0000256" key="2">
    <source>
        <dbReference type="ARBA" id="ARBA00022475"/>
    </source>
</evidence>
<accession>A0AAE3JGD3</accession>
<feature type="transmembrane region" description="Helical" evidence="6">
    <location>
        <begin position="123"/>
        <end position="148"/>
    </location>
</feature>
<keyword evidence="4 6" id="KW-1133">Transmembrane helix</keyword>
<feature type="transmembrane region" description="Helical" evidence="6">
    <location>
        <begin position="12"/>
        <end position="29"/>
    </location>
</feature>
<evidence type="ECO:0000313" key="7">
    <source>
        <dbReference type="EMBL" id="MCC2232433.1"/>
    </source>
</evidence>
<comment type="caution">
    <text evidence="7">The sequence shown here is derived from an EMBL/GenBank/DDBJ whole genome shotgun (WGS) entry which is preliminary data.</text>
</comment>
<organism evidence="7 8">
    <name type="scientific">Hominifimenecus microfluidus</name>
    <dbReference type="NCBI Taxonomy" id="2885348"/>
    <lineage>
        <taxon>Bacteria</taxon>
        <taxon>Bacillati</taxon>
        <taxon>Bacillota</taxon>
        <taxon>Clostridia</taxon>
        <taxon>Lachnospirales</taxon>
        <taxon>Lachnospiraceae</taxon>
        <taxon>Hominifimenecus</taxon>
    </lineage>
</organism>
<name>A0AAE3JGD3_9FIRM</name>
<dbReference type="GO" id="GO:0005886">
    <property type="term" value="C:plasma membrane"/>
    <property type="evidence" value="ECO:0007669"/>
    <property type="project" value="UniProtKB-SubCell"/>
</dbReference>
<evidence type="ECO:0000256" key="1">
    <source>
        <dbReference type="ARBA" id="ARBA00004651"/>
    </source>
</evidence>
<feature type="transmembrane region" description="Helical" evidence="6">
    <location>
        <begin position="201"/>
        <end position="222"/>
    </location>
</feature>
<comment type="subcellular location">
    <subcellularLocation>
        <location evidence="1">Cell membrane</location>
        <topology evidence="1">Multi-pass membrane protein</topology>
    </subcellularLocation>
</comment>
<dbReference type="RefSeq" id="WP_308454839.1">
    <property type="nucleotide sequence ID" value="NZ_JAJEQR010000067.1"/>
</dbReference>
<keyword evidence="8" id="KW-1185">Reference proteome</keyword>
<feature type="transmembrane region" description="Helical" evidence="6">
    <location>
        <begin position="155"/>
        <end position="181"/>
    </location>
</feature>
<proteinExistence type="predicted"/>
<evidence type="ECO:0000256" key="5">
    <source>
        <dbReference type="ARBA" id="ARBA00023136"/>
    </source>
</evidence>
<feature type="transmembrane region" description="Helical" evidence="6">
    <location>
        <begin position="49"/>
        <end position="67"/>
    </location>
</feature>
<dbReference type="PANTHER" id="PTHR30294:SF29">
    <property type="entry name" value="MULTIDRUG ABC TRANSPORTER PERMEASE YBHS-RELATED"/>
    <property type="match status" value="1"/>
</dbReference>